<reference evidence="3 5" key="1">
    <citation type="journal article" date="2015" name="Genome Announc.">
        <title>Expanding the biotechnology potential of lactobacilli through comparative genomics of 213 strains and associated genera.</title>
        <authorList>
            <person name="Sun Z."/>
            <person name="Harris H.M."/>
            <person name="McCann A."/>
            <person name="Guo C."/>
            <person name="Argimon S."/>
            <person name="Zhang W."/>
            <person name="Yang X."/>
            <person name="Jeffery I.B."/>
            <person name="Cooney J.C."/>
            <person name="Kagawa T.F."/>
            <person name="Liu W."/>
            <person name="Song Y."/>
            <person name="Salvetti E."/>
            <person name="Wrobel A."/>
            <person name="Rasinkangas P."/>
            <person name="Parkhill J."/>
            <person name="Rea M.C."/>
            <person name="O'Sullivan O."/>
            <person name="Ritari J."/>
            <person name="Douillard F.P."/>
            <person name="Paul Ross R."/>
            <person name="Yang R."/>
            <person name="Briner A.E."/>
            <person name="Felis G.E."/>
            <person name="de Vos W.M."/>
            <person name="Barrangou R."/>
            <person name="Klaenhammer T.R."/>
            <person name="Caufield P.W."/>
            <person name="Cui Y."/>
            <person name="Zhang H."/>
            <person name="O'Toole P.W."/>
        </authorList>
    </citation>
    <scope>NUCLEOTIDE SEQUENCE [LARGE SCALE GENOMIC DNA]</scope>
    <source>
        <strain evidence="3 5">DSM 22301</strain>
    </source>
</reference>
<organism evidence="3 5">
    <name type="scientific">Pediococcus ethanolidurans</name>
    <dbReference type="NCBI Taxonomy" id="319653"/>
    <lineage>
        <taxon>Bacteria</taxon>
        <taxon>Bacillati</taxon>
        <taxon>Bacillota</taxon>
        <taxon>Bacilli</taxon>
        <taxon>Lactobacillales</taxon>
        <taxon>Lactobacillaceae</taxon>
        <taxon>Pediococcus</taxon>
    </lineage>
</organism>
<sequence length="108" mass="12649">MEFTNDGKKISFTYHEKIGGCVTYFFIKKQETIVIEQVFVNPELRGQGLAQQLMLKILSFAKEQHKKIYPLCPYARTYLKKHTEYQALIDDHTTLETKNEMEKNNGSK</sequence>
<evidence type="ECO:0000259" key="2">
    <source>
        <dbReference type="PROSITE" id="PS51729"/>
    </source>
</evidence>
<dbReference type="PANTHER" id="PTHR31435:SF9">
    <property type="entry name" value="PROTEIN NATD1"/>
    <property type="match status" value="1"/>
</dbReference>
<protein>
    <submittedName>
        <fullName evidence="3">Uncharacterized protein</fullName>
    </submittedName>
</protein>
<evidence type="ECO:0000313" key="3">
    <source>
        <dbReference type="EMBL" id="KRN82760.1"/>
    </source>
</evidence>
<dbReference type="InterPro" id="IPR016181">
    <property type="entry name" value="Acyl_CoA_acyltransferase"/>
</dbReference>
<keyword evidence="6" id="KW-1185">Reference proteome</keyword>
<accession>A0A0R2JZT5</accession>
<evidence type="ECO:0000313" key="4">
    <source>
        <dbReference type="EMBL" id="SER41044.1"/>
    </source>
</evidence>
<dbReference type="Pfam" id="PF14542">
    <property type="entry name" value="Acetyltransf_CG"/>
    <property type="match status" value="1"/>
</dbReference>
<dbReference type="OrthoDB" id="9793389at2"/>
<dbReference type="InterPro" id="IPR000182">
    <property type="entry name" value="GNAT_dom"/>
</dbReference>
<feature type="domain" description="N-acetyltransferase" evidence="2">
    <location>
        <begin position="2"/>
        <end position="90"/>
    </location>
</feature>
<proteinExistence type="predicted"/>
<dbReference type="CDD" id="cd04301">
    <property type="entry name" value="NAT_SF"/>
    <property type="match status" value="1"/>
</dbReference>
<dbReference type="Proteomes" id="UP000182818">
    <property type="component" value="Unassembled WGS sequence"/>
</dbReference>
<dbReference type="AlphaFoldDB" id="A0A0R2JZT5"/>
<dbReference type="GO" id="GO:0016747">
    <property type="term" value="F:acyltransferase activity, transferring groups other than amino-acyl groups"/>
    <property type="evidence" value="ECO:0007669"/>
    <property type="project" value="InterPro"/>
</dbReference>
<dbReference type="RefSeq" id="WP_057805732.1">
    <property type="nucleotide sequence ID" value="NZ_BJYP01000012.1"/>
</dbReference>
<reference evidence="4 6" key="2">
    <citation type="submission" date="2016-10" db="EMBL/GenBank/DDBJ databases">
        <authorList>
            <person name="Varghese N."/>
            <person name="Submissions S."/>
        </authorList>
    </citation>
    <scope>NUCLEOTIDE SEQUENCE [LARGE SCALE GENOMIC DNA]</scope>
    <source>
        <strain evidence="4 6">CGMCC 1.3889</strain>
    </source>
</reference>
<evidence type="ECO:0000259" key="1">
    <source>
        <dbReference type="PROSITE" id="PS51186"/>
    </source>
</evidence>
<dbReference type="InterPro" id="IPR031165">
    <property type="entry name" value="GNAT_YJDJ"/>
</dbReference>
<dbReference type="PROSITE" id="PS51186">
    <property type="entry name" value="GNAT"/>
    <property type="match status" value="1"/>
</dbReference>
<dbReference type="Gene3D" id="3.40.630.30">
    <property type="match status" value="1"/>
</dbReference>
<gene>
    <name evidence="3" type="ORF">IV87_GL001935</name>
    <name evidence="4" type="ORF">SAMN04487973_10644</name>
</gene>
<dbReference type="PATRIC" id="fig|319653.3.peg.1973"/>
<comment type="caution">
    <text evidence="3">The sequence shown here is derived from an EMBL/GenBank/DDBJ whole genome shotgun (WGS) entry which is preliminary data.</text>
</comment>
<dbReference type="PROSITE" id="PS51729">
    <property type="entry name" value="GNAT_YJDJ"/>
    <property type="match status" value="1"/>
</dbReference>
<name>A0A0R2JZT5_9LACO</name>
<dbReference type="SUPFAM" id="SSF55729">
    <property type="entry name" value="Acyl-CoA N-acyltransferases (Nat)"/>
    <property type="match status" value="1"/>
</dbReference>
<feature type="domain" description="N-acetyltransferase" evidence="1">
    <location>
        <begin position="1"/>
        <end position="106"/>
    </location>
</feature>
<dbReference type="EMBL" id="FOGK01000006">
    <property type="protein sequence ID" value="SER41044.1"/>
    <property type="molecule type" value="Genomic_DNA"/>
</dbReference>
<dbReference type="GeneID" id="76043295"/>
<dbReference type="STRING" id="319653.SAMN04487973_10644"/>
<dbReference type="Proteomes" id="UP000051749">
    <property type="component" value="Unassembled WGS sequence"/>
</dbReference>
<dbReference type="InterPro" id="IPR045057">
    <property type="entry name" value="Gcn5-rel_NAT"/>
</dbReference>
<dbReference type="PANTHER" id="PTHR31435">
    <property type="entry name" value="PROTEIN NATD1"/>
    <property type="match status" value="1"/>
</dbReference>
<evidence type="ECO:0000313" key="5">
    <source>
        <dbReference type="Proteomes" id="UP000051749"/>
    </source>
</evidence>
<evidence type="ECO:0000313" key="6">
    <source>
        <dbReference type="Proteomes" id="UP000182818"/>
    </source>
</evidence>
<dbReference type="EMBL" id="JQBY01000007">
    <property type="protein sequence ID" value="KRN82760.1"/>
    <property type="molecule type" value="Genomic_DNA"/>
</dbReference>